<evidence type="ECO:0000313" key="2">
    <source>
        <dbReference type="EMBL" id="KAF2170712.1"/>
    </source>
</evidence>
<dbReference type="AlphaFoldDB" id="A0A6A6CXW2"/>
<dbReference type="Pfam" id="PF06985">
    <property type="entry name" value="HET"/>
    <property type="match status" value="1"/>
</dbReference>
<dbReference type="GeneID" id="54558253"/>
<gene>
    <name evidence="2" type="ORF">M409DRAFT_19526</name>
</gene>
<proteinExistence type="predicted"/>
<dbReference type="InterPro" id="IPR052895">
    <property type="entry name" value="HetReg/Transcr_Mod"/>
</dbReference>
<protein>
    <recommendedName>
        <fullName evidence="1">Heterokaryon incompatibility domain-containing protein</fullName>
    </recommendedName>
</protein>
<evidence type="ECO:0000259" key="1">
    <source>
        <dbReference type="Pfam" id="PF06985"/>
    </source>
</evidence>
<dbReference type="RefSeq" id="XP_033671601.1">
    <property type="nucleotide sequence ID" value="XM_033804981.1"/>
</dbReference>
<dbReference type="PANTHER" id="PTHR24148">
    <property type="entry name" value="ANKYRIN REPEAT DOMAIN-CONTAINING PROTEIN 39 HOMOLOG-RELATED"/>
    <property type="match status" value="1"/>
</dbReference>
<feature type="domain" description="Heterokaryon incompatibility" evidence="1">
    <location>
        <begin position="92"/>
        <end position="260"/>
    </location>
</feature>
<dbReference type="InterPro" id="IPR010730">
    <property type="entry name" value="HET"/>
</dbReference>
<dbReference type="OrthoDB" id="3647231at2759"/>
<name>A0A6A6CXW2_ZASCE</name>
<reference evidence="2" key="1">
    <citation type="journal article" date="2020" name="Stud. Mycol.">
        <title>101 Dothideomycetes genomes: a test case for predicting lifestyles and emergence of pathogens.</title>
        <authorList>
            <person name="Haridas S."/>
            <person name="Albert R."/>
            <person name="Binder M."/>
            <person name="Bloem J."/>
            <person name="Labutti K."/>
            <person name="Salamov A."/>
            <person name="Andreopoulos B."/>
            <person name="Baker S."/>
            <person name="Barry K."/>
            <person name="Bills G."/>
            <person name="Bluhm B."/>
            <person name="Cannon C."/>
            <person name="Castanera R."/>
            <person name="Culley D."/>
            <person name="Daum C."/>
            <person name="Ezra D."/>
            <person name="Gonzalez J."/>
            <person name="Henrissat B."/>
            <person name="Kuo A."/>
            <person name="Liang C."/>
            <person name="Lipzen A."/>
            <person name="Lutzoni F."/>
            <person name="Magnuson J."/>
            <person name="Mondo S."/>
            <person name="Nolan M."/>
            <person name="Ohm R."/>
            <person name="Pangilinan J."/>
            <person name="Park H.-J."/>
            <person name="Ramirez L."/>
            <person name="Alfaro M."/>
            <person name="Sun H."/>
            <person name="Tritt A."/>
            <person name="Yoshinaga Y."/>
            <person name="Zwiers L.-H."/>
            <person name="Turgeon B."/>
            <person name="Goodwin S."/>
            <person name="Spatafora J."/>
            <person name="Crous P."/>
            <person name="Grigoriev I."/>
        </authorList>
    </citation>
    <scope>NUCLEOTIDE SEQUENCE</scope>
    <source>
        <strain evidence="2">ATCC 36951</strain>
    </source>
</reference>
<sequence length="554" mass="63385">MSGEPVSLIKYDLLLSQLQRMRLMHAQEETAHCSDVEHTTLQSGDDSLAMFQHEPLSRPARQVRLLRISEGDDDDNLTVDLITSDLSEAPGYFAVSYTWGDGRQHQQLNVNDKVMSVRQNCYYALWQIHMKYPTQPYVWIDSLCINQDDLEEKAFQIQLMERIFIQAKSVLACIGPHADDSELVVDAVRKAKKHDPKAARAASLATVHFEDSNKFRDFMNGEHWETFLESMDKDSLANLNAAFQKLTRRRYWKRLWVVQEIAASKRAARVLIGEDDLTWTDVDLLLQLMREVGRHGVKRHLWKSAGKQQWQHLWILKTMFHLHAWSLSLAISFTWDRECQDPRDHVYGILSLVKWTKPPILPDYIKSRFDVAIEAIAHLDQWFAIFATLHFVRLQDDARCTEMFSPWRQTCNGGQEKTDVPLDPWQSERLVVELNGDSGCTHVLAGEDGVLTIPIMYAEASPPETTELKNRISAAYMSAFHQCIREGLSKPPKLLRYQHHTVAIVSGNTKASDIVLPLLSIRFGNSPVLILRRSENAFHIIGQGGTLCFGPRCA</sequence>
<keyword evidence="3" id="KW-1185">Reference proteome</keyword>
<dbReference type="Proteomes" id="UP000799537">
    <property type="component" value="Unassembled WGS sequence"/>
</dbReference>
<dbReference type="EMBL" id="ML993585">
    <property type="protein sequence ID" value="KAF2170712.1"/>
    <property type="molecule type" value="Genomic_DNA"/>
</dbReference>
<organism evidence="2 3">
    <name type="scientific">Zasmidium cellare ATCC 36951</name>
    <dbReference type="NCBI Taxonomy" id="1080233"/>
    <lineage>
        <taxon>Eukaryota</taxon>
        <taxon>Fungi</taxon>
        <taxon>Dikarya</taxon>
        <taxon>Ascomycota</taxon>
        <taxon>Pezizomycotina</taxon>
        <taxon>Dothideomycetes</taxon>
        <taxon>Dothideomycetidae</taxon>
        <taxon>Mycosphaerellales</taxon>
        <taxon>Mycosphaerellaceae</taxon>
        <taxon>Zasmidium</taxon>
    </lineage>
</organism>
<accession>A0A6A6CXW2</accession>
<dbReference type="PANTHER" id="PTHR24148:SF73">
    <property type="entry name" value="HET DOMAIN PROTEIN (AFU_ORTHOLOGUE AFUA_8G01020)"/>
    <property type="match status" value="1"/>
</dbReference>
<evidence type="ECO:0000313" key="3">
    <source>
        <dbReference type="Proteomes" id="UP000799537"/>
    </source>
</evidence>